<reference evidence="2 3" key="1">
    <citation type="submission" date="2024-04" db="EMBL/GenBank/DDBJ databases">
        <title>Luteolibacter sp. isolated from soil.</title>
        <authorList>
            <person name="An J."/>
        </authorList>
    </citation>
    <scope>NUCLEOTIDE SEQUENCE [LARGE SCALE GENOMIC DNA]</scope>
    <source>
        <strain evidence="2 3">Y139</strain>
    </source>
</reference>
<dbReference type="Gene3D" id="3.20.20.510">
    <property type="entry name" value="Uncharacterised protein PF12979, DUF3863"/>
    <property type="match status" value="1"/>
</dbReference>
<gene>
    <name evidence="2" type="ORF">WKV53_21870</name>
</gene>
<dbReference type="EMBL" id="JBBUKT010000010">
    <property type="protein sequence ID" value="MEK7953178.1"/>
    <property type="molecule type" value="Genomic_DNA"/>
</dbReference>
<dbReference type="Proteomes" id="UP001371305">
    <property type="component" value="Unassembled WGS sequence"/>
</dbReference>
<sequence length="558" mass="62592">MNLRIKTWVAALLVLSGPVRASGPDIVNVINFIRGVEPRGPVNLVEPVQKQIELARKHRLPTTWLIQYDALIRPEYTELLKREMGPDDEVGAWIEVVQPQVEAAGLKWRGRYPWDWHVNVGFTHGYPVEERKKLMDVYMAKFKEVFGKLPKSAGCWIIDAPTLNYLHDQYGIEAACNCKDQSGTDGYTLWGGYWNQAYYPSRLNAFMPAQTAEQQLNVPVFRMLGSDPVHQYDQGIGSSWQGVVTLEPVYRPGGGDKKWVDWFFDTNFKQPSLAFSYMQAGQENSFGWPAMSAGLIDQYAKLAALRDQRKIRVETLRESAKWFRDTYKTTPASAVVALEDSKGDPNRSIWYESKFYRVNLCWEGDQWRIRDLHVFNQDYPERYLEKVETSPVATYDTLPVMDGFHWSKPGDIAGIRGVTAGSEPMRTKGVPTVQENGTESLVVTCDLAAGGAVRFRCDPAKLAIEVAGASARSDWGLELGWAKDKQVPVADVGKHAISYRHQDFGYTLSCGSSEVSRMDGENKIRIKEARDAVIFTFEADKSSSSNDGKTTGAAAPGS</sequence>
<keyword evidence="3" id="KW-1185">Reference proteome</keyword>
<proteinExistence type="predicted"/>
<accession>A0ABU9B097</accession>
<evidence type="ECO:0000256" key="1">
    <source>
        <dbReference type="SAM" id="SignalP"/>
    </source>
</evidence>
<keyword evidence="1" id="KW-0732">Signal</keyword>
<comment type="caution">
    <text evidence="2">The sequence shown here is derived from an EMBL/GenBank/DDBJ whole genome shotgun (WGS) entry which is preliminary data.</text>
</comment>
<feature type="signal peptide" evidence="1">
    <location>
        <begin position="1"/>
        <end position="21"/>
    </location>
</feature>
<feature type="chain" id="PRO_5047378019" description="DUF4832 domain-containing protein" evidence="1">
    <location>
        <begin position="22"/>
        <end position="558"/>
    </location>
</feature>
<protein>
    <recommendedName>
        <fullName evidence="4">DUF4832 domain-containing protein</fullName>
    </recommendedName>
</protein>
<organism evidence="2 3">
    <name type="scientific">Luteolibacter soli</name>
    <dbReference type="NCBI Taxonomy" id="3135280"/>
    <lineage>
        <taxon>Bacteria</taxon>
        <taxon>Pseudomonadati</taxon>
        <taxon>Verrucomicrobiota</taxon>
        <taxon>Verrucomicrobiia</taxon>
        <taxon>Verrucomicrobiales</taxon>
        <taxon>Verrucomicrobiaceae</taxon>
        <taxon>Luteolibacter</taxon>
    </lineage>
</organism>
<evidence type="ECO:0000313" key="2">
    <source>
        <dbReference type="EMBL" id="MEK7953178.1"/>
    </source>
</evidence>
<evidence type="ECO:0008006" key="4">
    <source>
        <dbReference type="Google" id="ProtNLM"/>
    </source>
</evidence>
<dbReference type="RefSeq" id="WP_341406941.1">
    <property type="nucleotide sequence ID" value="NZ_JBBUKT010000010.1"/>
</dbReference>
<evidence type="ECO:0000313" key="3">
    <source>
        <dbReference type="Proteomes" id="UP001371305"/>
    </source>
</evidence>
<name>A0ABU9B097_9BACT</name>